<protein>
    <recommendedName>
        <fullName evidence="2">SipW-cognate class signal peptide</fullName>
    </recommendedName>
</protein>
<reference evidence="1" key="1">
    <citation type="submission" date="2019-11" db="EMBL/GenBank/DDBJ databases">
        <authorList>
            <person name="Feng L."/>
        </authorList>
    </citation>
    <scope>NUCLEOTIDE SEQUENCE</scope>
    <source>
        <strain evidence="1">ElimosumLFYP34</strain>
    </source>
</reference>
<evidence type="ECO:0000313" key="1">
    <source>
        <dbReference type="EMBL" id="VYU53626.1"/>
    </source>
</evidence>
<evidence type="ECO:0008006" key="2">
    <source>
        <dbReference type="Google" id="ProtNLM"/>
    </source>
</evidence>
<dbReference type="AlphaFoldDB" id="A0A6N3FP25"/>
<gene>
    <name evidence="1" type="ORF">ELLFYP34_00506</name>
</gene>
<dbReference type="EMBL" id="CACRTR010000012">
    <property type="protein sequence ID" value="VYU53626.1"/>
    <property type="molecule type" value="Genomic_DNA"/>
</dbReference>
<name>A0A6N3FP25_EUBLI</name>
<sequence length="234" mass="25630">MKKKRAGLVLTSLLVVAVIAVGLTLALLSTSTGTKTNAFSSSKNIDIQLREDQWDGYTFNDGEGDSTTGQTVNPAYEGNKEDLGLVQAQSYLPGQVIPKNPTVKNNNNDGKGVETNVALKVTYYLENEDGTEKQVSYGTFKETLLAENGIEFDESWKNITEESLPTQIFLYNKTLDLNEETTALFSAVPLSKNIEANENGELPKFNIKVQAYAIQAGVEGMNIETEMVKFINAN</sequence>
<accession>A0A6N3FP25</accession>
<organism evidence="1">
    <name type="scientific">Eubacterium limosum</name>
    <dbReference type="NCBI Taxonomy" id="1736"/>
    <lineage>
        <taxon>Bacteria</taxon>
        <taxon>Bacillati</taxon>
        <taxon>Bacillota</taxon>
        <taxon>Clostridia</taxon>
        <taxon>Eubacteriales</taxon>
        <taxon>Eubacteriaceae</taxon>
        <taxon>Eubacterium</taxon>
    </lineage>
</organism>
<proteinExistence type="predicted"/>